<keyword evidence="1" id="KW-0812">Transmembrane</keyword>
<accession>A0A7G2C1S3</accession>
<keyword evidence="1" id="KW-1133">Transmembrane helix</keyword>
<proteinExistence type="predicted"/>
<organism evidence="2 3">
    <name type="scientific">Angomonas deanei</name>
    <dbReference type="NCBI Taxonomy" id="59799"/>
    <lineage>
        <taxon>Eukaryota</taxon>
        <taxon>Discoba</taxon>
        <taxon>Euglenozoa</taxon>
        <taxon>Kinetoplastea</taxon>
        <taxon>Metakinetoplastina</taxon>
        <taxon>Trypanosomatida</taxon>
        <taxon>Trypanosomatidae</taxon>
        <taxon>Strigomonadinae</taxon>
        <taxon>Angomonas</taxon>
    </lineage>
</organism>
<dbReference type="EMBL" id="LR877146">
    <property type="protein sequence ID" value="CAD2213718.1"/>
    <property type="molecule type" value="Genomic_DNA"/>
</dbReference>
<feature type="transmembrane region" description="Helical" evidence="1">
    <location>
        <begin position="7"/>
        <end position="28"/>
    </location>
</feature>
<gene>
    <name evidence="2" type="ORF">ADEAN_000116100</name>
</gene>
<evidence type="ECO:0000313" key="2">
    <source>
        <dbReference type="EMBL" id="CAD2213718.1"/>
    </source>
</evidence>
<keyword evidence="3" id="KW-1185">Reference proteome</keyword>
<evidence type="ECO:0000256" key="1">
    <source>
        <dbReference type="SAM" id="Phobius"/>
    </source>
</evidence>
<dbReference type="VEuPathDB" id="TriTrypDB:ADEAN_000116100"/>
<protein>
    <submittedName>
        <fullName evidence="2">Uncharacterized protein</fullName>
    </submittedName>
</protein>
<evidence type="ECO:0000313" key="3">
    <source>
        <dbReference type="Proteomes" id="UP000515908"/>
    </source>
</evidence>
<dbReference type="Proteomes" id="UP000515908">
    <property type="component" value="Chromosome 02"/>
</dbReference>
<reference evidence="2 3" key="1">
    <citation type="submission" date="2020-08" db="EMBL/GenBank/DDBJ databases">
        <authorList>
            <person name="Newling K."/>
            <person name="Davey J."/>
            <person name="Forrester S."/>
        </authorList>
    </citation>
    <scope>NUCLEOTIDE SEQUENCE [LARGE SCALE GENOMIC DNA]</scope>
    <source>
        <strain evidence="3">Crithidia deanei Carvalho (ATCC PRA-265)</strain>
    </source>
</reference>
<keyword evidence="1" id="KW-0472">Membrane</keyword>
<sequence>MDPFAVYILVVLGIAAFLGLVIFLPIFFCGCCCANHNENQNENENSEEREPFADDDGVVYIYPANVIETQTNTYNNNNNSQNNNNYNNHHYPVVTTAQPVLLPYERREVQEGAPVECVVYGEAQYVKNDENNNEKEPY</sequence>
<dbReference type="AlphaFoldDB" id="A0A7G2C1S3"/>
<name>A0A7G2C1S3_9TRYP</name>